<keyword evidence="1" id="KW-1133">Transmembrane helix</keyword>
<feature type="transmembrane region" description="Helical" evidence="1">
    <location>
        <begin position="140"/>
        <end position="158"/>
    </location>
</feature>
<reference evidence="2 3" key="1">
    <citation type="journal article" date="2019" name="ISME J.">
        <title>Candidatus Macondimonas diazotrophica, a novel gammaproteobacterial genus dominating crude-oil-contaminated coastal sediments.</title>
        <authorList>
            <person name="Karthikeyan S."/>
            <person name="Konstantinidis K."/>
        </authorList>
    </citation>
    <scope>NUCLEOTIDE SEQUENCE [LARGE SCALE GENOMIC DNA]</scope>
    <source>
        <strain evidence="2 3">KTK01</strain>
    </source>
</reference>
<feature type="transmembrane region" description="Helical" evidence="1">
    <location>
        <begin position="102"/>
        <end position="120"/>
    </location>
</feature>
<dbReference type="EMBL" id="SRIO01000011">
    <property type="protein sequence ID" value="TFZ82238.1"/>
    <property type="molecule type" value="Genomic_DNA"/>
</dbReference>
<feature type="transmembrane region" description="Helical" evidence="1">
    <location>
        <begin position="72"/>
        <end position="90"/>
    </location>
</feature>
<proteinExistence type="predicted"/>
<keyword evidence="1" id="KW-0472">Membrane</keyword>
<organism evidence="2 3">
    <name type="scientific">Candidatus Macondimonas diazotrophica</name>
    <dbReference type="NCBI Taxonomy" id="2305248"/>
    <lineage>
        <taxon>Bacteria</taxon>
        <taxon>Pseudomonadati</taxon>
        <taxon>Pseudomonadota</taxon>
        <taxon>Gammaproteobacteria</taxon>
        <taxon>Chromatiales</taxon>
        <taxon>Ectothiorhodospiraceae</taxon>
        <taxon>Candidatus Macondimonas</taxon>
    </lineage>
</organism>
<accession>A0A4Z0F870</accession>
<evidence type="ECO:0008006" key="4">
    <source>
        <dbReference type="Google" id="ProtNLM"/>
    </source>
</evidence>
<evidence type="ECO:0000256" key="1">
    <source>
        <dbReference type="SAM" id="Phobius"/>
    </source>
</evidence>
<name>A0A4Z0F870_9GAMM</name>
<dbReference type="AlphaFoldDB" id="A0A4Z0F870"/>
<protein>
    <recommendedName>
        <fullName evidence="4">Cobalt transporter</fullName>
    </recommendedName>
</protein>
<comment type="caution">
    <text evidence="2">The sequence shown here is derived from an EMBL/GenBank/DDBJ whole genome shotgun (WGS) entry which is preliminary data.</text>
</comment>
<gene>
    <name evidence="2" type="ORF">E4680_09140</name>
</gene>
<dbReference type="OrthoDB" id="9813640at2"/>
<evidence type="ECO:0000313" key="2">
    <source>
        <dbReference type="EMBL" id="TFZ82238.1"/>
    </source>
</evidence>
<feature type="transmembrane region" description="Helical" evidence="1">
    <location>
        <begin position="194"/>
        <end position="218"/>
    </location>
</feature>
<evidence type="ECO:0000313" key="3">
    <source>
        <dbReference type="Proteomes" id="UP000297890"/>
    </source>
</evidence>
<dbReference type="Proteomes" id="UP000297890">
    <property type="component" value="Unassembled WGS sequence"/>
</dbReference>
<keyword evidence="3" id="KW-1185">Reference proteome</keyword>
<feature type="transmembrane region" description="Helical" evidence="1">
    <location>
        <begin position="165"/>
        <end position="182"/>
    </location>
</feature>
<dbReference type="Pfam" id="PF09490">
    <property type="entry name" value="CbtA"/>
    <property type="match status" value="1"/>
</dbReference>
<keyword evidence="1" id="KW-0812">Transmembrane</keyword>
<dbReference type="InterPro" id="IPR012666">
    <property type="entry name" value="CbtA_put"/>
</dbReference>
<sequence length="224" mass="23109">MHAAGFRHRLLIALTAAIIAGTLLTAVQQVRVVPLILEAERYEHGAHPQGMDGPAGGHDSRAGSALRAVQTAMANLVMACGFAMLLAAATTLRGVRLDGRSGLFWGILGYAVFFVAPAIGLPPELPGAQTAELAARQQGWLLAVGGAASGLAMIGFAASPLIRGFGLVLILAPHLMGAPEAARALGTVPPNLTHAFIVATAVTNALFWLVLGGTFGLLDQRWSP</sequence>